<dbReference type="PROSITE" id="PS50259">
    <property type="entry name" value="G_PROTEIN_RECEP_F3_4"/>
    <property type="match status" value="1"/>
</dbReference>
<dbReference type="InterPro" id="IPR000337">
    <property type="entry name" value="GPCR_3"/>
</dbReference>
<dbReference type="InterPro" id="IPR000068">
    <property type="entry name" value="GPCR_3_Ca_sens_rcpt-rel"/>
</dbReference>
<dbReference type="PROSITE" id="PS00981">
    <property type="entry name" value="G_PROTEIN_RECEP_F3_3"/>
    <property type="match status" value="1"/>
</dbReference>
<keyword evidence="9" id="KW-0675">Receptor</keyword>
<evidence type="ECO:0000256" key="8">
    <source>
        <dbReference type="ARBA" id="ARBA00023136"/>
    </source>
</evidence>
<dbReference type="GO" id="GO:0005886">
    <property type="term" value="C:plasma membrane"/>
    <property type="evidence" value="ECO:0007669"/>
    <property type="project" value="UniProtKB-SubCell"/>
</dbReference>
<feature type="domain" description="G-protein coupled receptors family 3 profile" evidence="14">
    <location>
        <begin position="599"/>
        <end position="863"/>
    </location>
</feature>
<comment type="caution">
    <text evidence="15">The sequence shown here is derived from an EMBL/GenBank/DDBJ whole genome shotgun (WGS) entry which is preliminary data.</text>
</comment>
<dbReference type="FunFam" id="3.40.50.2300:FF:000519">
    <property type="entry name" value="Vomeronasal 2 receptor, a18"/>
    <property type="match status" value="1"/>
</dbReference>
<dbReference type="GO" id="GO:0004930">
    <property type="term" value="F:G protein-coupled receptor activity"/>
    <property type="evidence" value="ECO:0007669"/>
    <property type="project" value="UniProtKB-KW"/>
</dbReference>
<dbReference type="PANTHER" id="PTHR24061:SF528">
    <property type="entry name" value="C-FAMILY ODORANT RECEPTOR OLFCD2-RELATED"/>
    <property type="match status" value="1"/>
</dbReference>
<dbReference type="OMA" id="IFRIPMV"/>
<evidence type="ECO:0000256" key="10">
    <source>
        <dbReference type="ARBA" id="ARBA00023180"/>
    </source>
</evidence>
<dbReference type="InterPro" id="IPR004073">
    <property type="entry name" value="GPCR_3_vmron_rcpt_2"/>
</dbReference>
<dbReference type="Pfam" id="PF01094">
    <property type="entry name" value="ANF_receptor"/>
    <property type="match status" value="1"/>
</dbReference>
<evidence type="ECO:0000256" key="7">
    <source>
        <dbReference type="ARBA" id="ARBA00023040"/>
    </source>
</evidence>
<dbReference type="Gene3D" id="3.40.50.2300">
    <property type="match status" value="2"/>
</dbReference>
<dbReference type="InterPro" id="IPR017978">
    <property type="entry name" value="GPCR_3_C"/>
</dbReference>
<comment type="subcellular location">
    <subcellularLocation>
        <location evidence="1">Cell membrane</location>
        <topology evidence="1">Multi-pass membrane protein</topology>
    </subcellularLocation>
</comment>
<keyword evidence="5 13" id="KW-0732">Signal</keyword>
<proteinExistence type="inferred from homology"/>
<keyword evidence="8 12" id="KW-0472">Membrane</keyword>
<keyword evidence="3" id="KW-1003">Cell membrane</keyword>
<dbReference type="InterPro" id="IPR001828">
    <property type="entry name" value="ANF_lig-bd_rcpt"/>
</dbReference>
<evidence type="ECO:0000256" key="4">
    <source>
        <dbReference type="ARBA" id="ARBA00022692"/>
    </source>
</evidence>
<dbReference type="PRINTS" id="PR01535">
    <property type="entry name" value="VOMERONASL2R"/>
</dbReference>
<dbReference type="Pfam" id="PF07562">
    <property type="entry name" value="NCD3G"/>
    <property type="match status" value="1"/>
</dbReference>
<evidence type="ECO:0000256" key="9">
    <source>
        <dbReference type="ARBA" id="ARBA00023170"/>
    </source>
</evidence>
<accession>A0A401SPF0</accession>
<evidence type="ECO:0000256" key="12">
    <source>
        <dbReference type="SAM" id="Phobius"/>
    </source>
</evidence>
<reference evidence="15 16" key="1">
    <citation type="journal article" date="2018" name="Nat. Ecol. Evol.">
        <title>Shark genomes provide insights into elasmobranch evolution and the origin of vertebrates.</title>
        <authorList>
            <person name="Hara Y"/>
            <person name="Yamaguchi K"/>
            <person name="Onimaru K"/>
            <person name="Kadota M"/>
            <person name="Koyanagi M"/>
            <person name="Keeley SD"/>
            <person name="Tatsumi K"/>
            <person name="Tanaka K"/>
            <person name="Motone F"/>
            <person name="Kageyama Y"/>
            <person name="Nozu R"/>
            <person name="Adachi N"/>
            <person name="Nishimura O"/>
            <person name="Nakagawa R"/>
            <person name="Tanegashima C"/>
            <person name="Kiyatake I"/>
            <person name="Matsumoto R"/>
            <person name="Murakumo K"/>
            <person name="Nishida K"/>
            <person name="Terakita A"/>
            <person name="Kuratani S"/>
            <person name="Sato K"/>
            <person name="Hyodo S Kuraku.S."/>
        </authorList>
    </citation>
    <scope>NUCLEOTIDE SEQUENCE [LARGE SCALE GENOMIC DNA]</scope>
</reference>
<keyword evidence="6 12" id="KW-1133">Transmembrane helix</keyword>
<dbReference type="InterPro" id="IPR038550">
    <property type="entry name" value="GPCR_3_9-Cys_sf"/>
</dbReference>
<keyword evidence="10" id="KW-0325">Glycoprotein</keyword>
<evidence type="ECO:0000313" key="15">
    <source>
        <dbReference type="EMBL" id="GCC32256.1"/>
    </source>
</evidence>
<evidence type="ECO:0000256" key="1">
    <source>
        <dbReference type="ARBA" id="ARBA00004651"/>
    </source>
</evidence>
<evidence type="ECO:0000256" key="5">
    <source>
        <dbReference type="ARBA" id="ARBA00022729"/>
    </source>
</evidence>
<dbReference type="AlphaFoldDB" id="A0A401SPF0"/>
<feature type="signal peptide" evidence="13">
    <location>
        <begin position="1"/>
        <end position="16"/>
    </location>
</feature>
<evidence type="ECO:0000259" key="14">
    <source>
        <dbReference type="PROSITE" id="PS50259"/>
    </source>
</evidence>
<keyword evidence="16" id="KW-1185">Reference proteome</keyword>
<keyword evidence="11" id="KW-0807">Transducer</keyword>
<evidence type="ECO:0000313" key="16">
    <source>
        <dbReference type="Proteomes" id="UP000287033"/>
    </source>
</evidence>
<gene>
    <name evidence="15" type="ORF">chiPu_0010717</name>
</gene>
<dbReference type="Pfam" id="PF00003">
    <property type="entry name" value="7tm_3"/>
    <property type="match status" value="1"/>
</dbReference>
<dbReference type="InterPro" id="IPR011500">
    <property type="entry name" value="GPCR_3_9-Cys_dom"/>
</dbReference>
<dbReference type="OrthoDB" id="5984008at2759"/>
<keyword evidence="4 12" id="KW-0812">Transmembrane</keyword>
<dbReference type="PRINTS" id="PR00248">
    <property type="entry name" value="GPCRMGR"/>
</dbReference>
<feature type="chain" id="PRO_5019428456" description="G-protein coupled receptors family 3 profile domain-containing protein" evidence="13">
    <location>
        <begin position="17"/>
        <end position="874"/>
    </location>
</feature>
<name>A0A401SPF0_CHIPU</name>
<dbReference type="InterPro" id="IPR028082">
    <property type="entry name" value="Peripla_BP_I"/>
</dbReference>
<feature type="transmembrane region" description="Helical" evidence="12">
    <location>
        <begin position="793"/>
        <end position="813"/>
    </location>
</feature>
<dbReference type="CDD" id="cd15283">
    <property type="entry name" value="7tmC_V2R_pheromone"/>
    <property type="match status" value="1"/>
</dbReference>
<feature type="transmembrane region" description="Helical" evidence="12">
    <location>
        <begin position="713"/>
        <end position="738"/>
    </location>
</feature>
<feature type="transmembrane region" description="Helical" evidence="12">
    <location>
        <begin position="636"/>
        <end position="657"/>
    </location>
</feature>
<protein>
    <recommendedName>
        <fullName evidence="14">G-protein coupled receptors family 3 profile domain-containing protein</fullName>
    </recommendedName>
</protein>
<feature type="transmembrane region" description="Helical" evidence="12">
    <location>
        <begin position="669"/>
        <end position="693"/>
    </location>
</feature>
<feature type="transmembrane region" description="Helical" evidence="12">
    <location>
        <begin position="591"/>
        <end position="624"/>
    </location>
</feature>
<evidence type="ECO:0000256" key="2">
    <source>
        <dbReference type="ARBA" id="ARBA00007242"/>
    </source>
</evidence>
<comment type="similarity">
    <text evidence="2">Belongs to the G-protein coupled receptor 3 family.</text>
</comment>
<evidence type="ECO:0000256" key="13">
    <source>
        <dbReference type="SAM" id="SignalP"/>
    </source>
</evidence>
<keyword evidence="7" id="KW-0297">G-protein coupled receptor</keyword>
<dbReference type="Proteomes" id="UP000287033">
    <property type="component" value="Unassembled WGS sequence"/>
</dbReference>
<feature type="transmembrane region" description="Helical" evidence="12">
    <location>
        <begin position="758"/>
        <end position="781"/>
    </location>
</feature>
<dbReference type="EMBL" id="BEZZ01000422">
    <property type="protein sequence ID" value="GCC32256.1"/>
    <property type="molecule type" value="Genomic_DNA"/>
</dbReference>
<feature type="transmembrane region" description="Helical" evidence="12">
    <location>
        <begin position="825"/>
        <end position="849"/>
    </location>
</feature>
<dbReference type="PANTHER" id="PTHR24061">
    <property type="entry name" value="CALCIUM-SENSING RECEPTOR-RELATED"/>
    <property type="match status" value="1"/>
</dbReference>
<dbReference type="Gene3D" id="2.10.50.30">
    <property type="entry name" value="GPCR, family 3, nine cysteines domain"/>
    <property type="match status" value="1"/>
</dbReference>
<organism evidence="15 16">
    <name type="scientific">Chiloscyllium punctatum</name>
    <name type="common">Brownbanded bambooshark</name>
    <name type="synonym">Hemiscyllium punctatum</name>
    <dbReference type="NCBI Taxonomy" id="137246"/>
    <lineage>
        <taxon>Eukaryota</taxon>
        <taxon>Metazoa</taxon>
        <taxon>Chordata</taxon>
        <taxon>Craniata</taxon>
        <taxon>Vertebrata</taxon>
        <taxon>Chondrichthyes</taxon>
        <taxon>Elasmobranchii</taxon>
        <taxon>Galeomorphii</taxon>
        <taxon>Galeoidea</taxon>
        <taxon>Orectolobiformes</taxon>
        <taxon>Hemiscylliidae</taxon>
        <taxon>Chiloscyllium</taxon>
    </lineage>
</organism>
<evidence type="ECO:0000256" key="11">
    <source>
        <dbReference type="ARBA" id="ARBA00023224"/>
    </source>
</evidence>
<dbReference type="FunFam" id="3.40.50.2300:FF:000125">
    <property type="entry name" value="Vomeronasal 2, receptor 88"/>
    <property type="match status" value="1"/>
</dbReference>
<dbReference type="CDD" id="cd06364">
    <property type="entry name" value="PBP1_CaSR"/>
    <property type="match status" value="1"/>
</dbReference>
<dbReference type="InterPro" id="IPR017979">
    <property type="entry name" value="GPCR_3_CS"/>
</dbReference>
<evidence type="ECO:0000256" key="3">
    <source>
        <dbReference type="ARBA" id="ARBA00022475"/>
    </source>
</evidence>
<dbReference type="STRING" id="137246.A0A401SPF0"/>
<dbReference type="FunFam" id="2.10.50.30:FF:000002">
    <property type="entry name" value="Vomeronasal 2 receptor, h1"/>
    <property type="match status" value="1"/>
</dbReference>
<dbReference type="SUPFAM" id="SSF53822">
    <property type="entry name" value="Periplasmic binding protein-like I"/>
    <property type="match status" value="1"/>
</dbReference>
<sequence>MHHSVLLVINSVLALALTSNEQTCKRWGRSDLLGISKDGDIILGGIFGMHSYHFEHRQLTFTNHPEPTKCISFQFRPFRFALAMIFAIEEINKNTALLPGVTLGYQLYDSCKLTQLSLKAAMAFLNKPEANTPSINCKNFSTVSAIVADSGSTKSLTIAPSMGIFRIPMVSYFATCACLSNRKEYPSFFRTIPSDYYQARALAQLVKHFGWTWIGTVKSDDDYGNFGMQAFEDTVQQFGVCIAFSESFHITYAREKLLKTIDTIKTSSAKVVVAFVGKSNMRTLLKEMIRQNVSGIQWIGTESWVSALLLPPKETKKIAFGTIGVAVRKVHIPGLREFLMNVHPSLYPENLLIKMFWESCFGCTLTDGNKTDSQKTESELKKCTGREHLQNIQNEFTDVLQYRVTYNVYKATYAIAHALHNMASCKIGSGPFSNGSCANISNFQPWQLLYYMRTVNFTTKIGEKVYFDENGDPVATYDIVNWQPNALGDIDIVNVGLYDGSARFGKELSVTEWAIVWSGGQKSVPKAVCSESCHQGTRKARRKGQPICCFDCVQCAQGEISNTTDSIHCVKCPLEFKSNERRNQCVPKEIMFLSFFETMGIILVTLALFGACTTVGVFTIFYIYRHTPIVKANNSELSFLLLFALTLCFLCSITFIGTPSVWSCMLCHVAFGISFVLCISCVLSKTIVVVMAFKATFPSNNMMKWFGPRQQRLMVYILTLVQCVICTTWLIVFPPYPLKSTSYSPEIIMFECNVGSSLAFYSVLGYIGFLSCACFVVAFLARQLPDNFNEAKHITFSMLIFCAVWITFIPAYISSPGKYAVVVEVFAILASSFGLLICIFVPKCYIILLKKENNIKRNMMGSVTSNKSFENVQK</sequence>
<evidence type="ECO:0000256" key="6">
    <source>
        <dbReference type="ARBA" id="ARBA00022989"/>
    </source>
</evidence>